<sequence>MREIITKAKSIKFFIENIDDKSNKVGGIILMTNVNLLSKKIDNNNLKEISKVLERRFFYNKEAYGKQQFDDNRVVVYKTIYNKIDPNVIKNAIENKQAIMAYQQKFDKLKWLCLDFDIKSSVLYEDYNFHEDSLYKPMLINDLHKIIETLHNYNIKYLLEYSGNRGFHVWIFLDKEINKQLGSTLLNGILSLTKFDYIDKKDSPITVDKFPKNNKPKGNKIGLGVKVPLSYHLKSNSYSYVIDDYKNLFPLIEITEKFLIDQKLLIEQVEHNSVDRLIDILNINSLEETKEFDRVTGKTERQFHLNQIIKMLSKCKVYEYIFSKDINQLTELDRTVLVGTIVRLKTKDNIAFGKDLLIEYFSRDADIYNEEITKEKLFLMENYFPPSLTYLQNKYNIKCNYCESQSISNVLELLDDIEIETKSQNLDILKWVIKSEKKYLTQNDEIPLNYVYDSLDSLNEEKLSHLLEEIKFGKFPNITFNKFIRNEEDKERILFGLSARDRVLTTAIMFEINKILYGEFSSSNSYSYRLNYDFKKNDIFVNWNTLWLNYVKDIEDKILNEAYDNYYILKLDIKSFYEEINQVFLREMLYSKPTPMVELVLRNLNTTEKKFYINMCEYLIYAAERTSEKGVPQGPAFARYLAEIYLSSLDRLINSKLIEGFEHYFRYVDDLVIVLETKEKAEELFNLIKTHLGTRDLELNHKVKKGYVSDLKYDVISQDLEKYFIDGIDEATAPKKVIDKAITLLNKMFRNQEENINIKHLPFFLTHLINNDYIQSKLEEIILEITSSIIGRGSLFKHFYKNIIFGNLEKVDLKFYDHIYGLSRANFINELSRNIEKVPIVTIEQILKYYVNEELEPYEKIELYRVILKSGCNLRIIYDEQDLDIFIMLLQHTKAIKWDQDLLNQILKYLQSIEDKINILKIMDKILTNSHELDDNTRLVETLYITLSEHAQYVYKDHIKQLIFNLIAYLSLYIDENKIIEIWCNFHNLYQMTVESISTQEWYNYEKLINKNQIKDGSVIFILTRIFKKEGIDLNLGTNKTEEDYALYLFLYLFENKEFSGREEMKHKVREITKDKNIQFLDWCLSEDSRYFPNDETAIKNIRYNNRIVMMKNNELLVRGRPEIFVDYSESIIESESWYDNSQYKFMKLNIQERLMNLEEKINSMNLFKALDFVLKVKSESEFNGKYVNVFERGAFIESNNSLNLTFSKYDKVLVLEKSEPILNNKVKFTDELINTLLKARIAPLSYTFGPLEYHINVNDFKDDFIPKSITNNEEIIVYLEIFNNNLEKYLLTEGENIYSIELSKLMSIRDYVNTIENKKNLISDIRTKIQINRSSSNIKILNLYNSLYKNNTFEKHLIYSASKVNVNSLTQVINDIIGSIKSNMEFDDINFIVDFLIKELAKVTKLSTDITQLNFVEIERHINDESLIKISKIDFPIEDISFYEFGSNEDQKELTSKEIYRLLDLNYLYFDGNLLVALPNALGKTIEIIENKKGNYDKKNLVINATIRNTDYYLEALDVIRLQSDVSRNEADRRLNTFLLDVESKYYESILKVVSSYRCFTEEDMKSFVDIIKEKVDHSNGNDCFFPLKSKNDDNGLHQILYLRYKETFERDTIYEKRINGDIDKLKKQNKFDELILISDLGLSGSQLKNTLNSYISVTKGKNLKKGFHTIKDGGIFKDNLLNSSQITFLNCIYTDTFRETVIEYFINELGYPGKLNFIGIEISFKEHLFNTKVKNKRHKDLFIEFVKKYYSAENLRVQGKCYFEYLEQIEKADTRNMLIARYKSMPKYHNVVFTKNTSLLKYRDDQ</sequence>
<dbReference type="EMBL" id="CP042593">
    <property type="protein sequence ID" value="QED46392.1"/>
    <property type="molecule type" value="Genomic_DNA"/>
</dbReference>
<organism evidence="2 3">
    <name type="scientific">Cytobacillus dafuensis</name>
    <name type="common">Bacillus dafuensis</name>
    <dbReference type="NCBI Taxonomy" id="1742359"/>
    <lineage>
        <taxon>Bacteria</taxon>
        <taxon>Bacillati</taxon>
        <taxon>Bacillota</taxon>
        <taxon>Bacilli</taxon>
        <taxon>Bacillales</taxon>
        <taxon>Bacillaceae</taxon>
        <taxon>Cytobacillus</taxon>
    </lineage>
</organism>
<dbReference type="PANTHER" id="PTHR34047">
    <property type="entry name" value="NUCLEAR INTRON MATURASE 1, MITOCHONDRIAL-RELATED"/>
    <property type="match status" value="1"/>
</dbReference>
<dbReference type="Pfam" id="PF22548">
    <property type="entry name" value="AEP-TOTE"/>
    <property type="match status" value="1"/>
</dbReference>
<dbReference type="KEGG" id="bda:FSZ17_03420"/>
<dbReference type="OrthoDB" id="9793236at2"/>
<proteinExistence type="predicted"/>
<dbReference type="Proteomes" id="UP000321555">
    <property type="component" value="Chromosome"/>
</dbReference>
<dbReference type="SUPFAM" id="SSF56672">
    <property type="entry name" value="DNA/RNA polymerases"/>
    <property type="match status" value="1"/>
</dbReference>
<dbReference type="InterPro" id="IPR043502">
    <property type="entry name" value="DNA/RNA_pol_sf"/>
</dbReference>
<dbReference type="CDD" id="cd01646">
    <property type="entry name" value="RT_Bac_retron_I"/>
    <property type="match status" value="1"/>
</dbReference>
<dbReference type="STRING" id="1742359.GCA_001439625_01235"/>
<keyword evidence="3" id="KW-1185">Reference proteome</keyword>
<dbReference type="SUPFAM" id="SSF56747">
    <property type="entry name" value="Prim-pol domain"/>
    <property type="match status" value="1"/>
</dbReference>
<dbReference type="PROSITE" id="PS50878">
    <property type="entry name" value="RT_POL"/>
    <property type="match status" value="1"/>
</dbReference>
<keyword evidence="2" id="KW-0548">Nucleotidyltransferase</keyword>
<name>A0A5B8Z0A7_CYTDA</name>
<feature type="domain" description="Reverse transcriptase" evidence="1">
    <location>
        <begin position="464"/>
        <end position="720"/>
    </location>
</feature>
<dbReference type="Pfam" id="PF00078">
    <property type="entry name" value="RVT_1"/>
    <property type="match status" value="1"/>
</dbReference>
<keyword evidence="2" id="KW-0808">Transferase</keyword>
<dbReference type="PANTHER" id="PTHR34047:SF8">
    <property type="entry name" value="PROTEIN YKFC"/>
    <property type="match status" value="1"/>
</dbReference>
<reference evidence="3" key="1">
    <citation type="submission" date="2019-08" db="EMBL/GenBank/DDBJ databases">
        <authorList>
            <person name="Zheng X."/>
        </authorList>
    </citation>
    <scope>NUCLEOTIDE SEQUENCE [LARGE SCALE GENOMIC DNA]</scope>
    <source>
        <strain evidence="3">FJAT-25496</strain>
    </source>
</reference>
<protein>
    <submittedName>
        <fullName evidence="2">RNA-directed DNA polymerase</fullName>
    </submittedName>
</protein>
<gene>
    <name evidence="2" type="ORF">FSZ17_03420</name>
</gene>
<dbReference type="InterPro" id="IPR000477">
    <property type="entry name" value="RT_dom"/>
</dbReference>
<accession>A0A5B8Z0A7</accession>
<evidence type="ECO:0000259" key="1">
    <source>
        <dbReference type="PROSITE" id="PS50878"/>
    </source>
</evidence>
<dbReference type="GO" id="GO:0003964">
    <property type="term" value="F:RNA-directed DNA polymerase activity"/>
    <property type="evidence" value="ECO:0007669"/>
    <property type="project" value="UniProtKB-KW"/>
</dbReference>
<dbReference type="InterPro" id="IPR054347">
    <property type="entry name" value="TOTE_primase"/>
</dbReference>
<evidence type="ECO:0000313" key="2">
    <source>
        <dbReference type="EMBL" id="QED46392.1"/>
    </source>
</evidence>
<dbReference type="InterPro" id="IPR051083">
    <property type="entry name" value="GrpII_Intron_Splice-Mob/Def"/>
</dbReference>
<keyword evidence="2" id="KW-0695">RNA-directed DNA polymerase</keyword>
<evidence type="ECO:0000313" key="3">
    <source>
        <dbReference type="Proteomes" id="UP000321555"/>
    </source>
</evidence>